<evidence type="ECO:0000259" key="3">
    <source>
        <dbReference type="Pfam" id="PF24344"/>
    </source>
</evidence>
<evidence type="ECO:0000313" key="5">
    <source>
        <dbReference type="EMBL" id="KAF2861350.1"/>
    </source>
</evidence>
<dbReference type="InterPro" id="IPR056222">
    <property type="entry name" value="PH_23"/>
</dbReference>
<feature type="compositionally biased region" description="Polar residues" evidence="1">
    <location>
        <begin position="753"/>
        <end position="769"/>
    </location>
</feature>
<feature type="domain" description="PH" evidence="4">
    <location>
        <begin position="1052"/>
        <end position="1185"/>
    </location>
</feature>
<dbReference type="InterPro" id="IPR056416">
    <property type="entry name" value="DH_2_fung"/>
</dbReference>
<reference evidence="5" key="1">
    <citation type="journal article" date="2020" name="Stud. Mycol.">
        <title>101 Dothideomycetes genomes: a test case for predicting lifestyles and emergence of pathogens.</title>
        <authorList>
            <person name="Haridas S."/>
            <person name="Albert R."/>
            <person name="Binder M."/>
            <person name="Bloem J."/>
            <person name="Labutti K."/>
            <person name="Salamov A."/>
            <person name="Andreopoulos B."/>
            <person name="Baker S."/>
            <person name="Barry K."/>
            <person name="Bills G."/>
            <person name="Bluhm B."/>
            <person name="Cannon C."/>
            <person name="Castanera R."/>
            <person name="Culley D."/>
            <person name="Daum C."/>
            <person name="Ezra D."/>
            <person name="Gonzalez J."/>
            <person name="Henrissat B."/>
            <person name="Kuo A."/>
            <person name="Liang C."/>
            <person name="Lipzen A."/>
            <person name="Lutzoni F."/>
            <person name="Magnuson J."/>
            <person name="Mondo S."/>
            <person name="Nolan M."/>
            <person name="Ohm R."/>
            <person name="Pangilinan J."/>
            <person name="Park H.-J."/>
            <person name="Ramirez L."/>
            <person name="Alfaro M."/>
            <person name="Sun H."/>
            <person name="Tritt A."/>
            <person name="Yoshinaga Y."/>
            <person name="Zwiers L.-H."/>
            <person name="Turgeon B."/>
            <person name="Goodwin S."/>
            <person name="Spatafora J."/>
            <person name="Crous P."/>
            <person name="Grigoriev I."/>
        </authorList>
    </citation>
    <scope>NUCLEOTIDE SEQUENCE</scope>
    <source>
        <strain evidence="5">CBS 480.64</strain>
    </source>
</reference>
<feature type="compositionally biased region" description="Low complexity" evidence="1">
    <location>
        <begin position="971"/>
        <end position="984"/>
    </location>
</feature>
<feature type="compositionally biased region" description="Basic and acidic residues" evidence="1">
    <location>
        <begin position="177"/>
        <end position="192"/>
    </location>
</feature>
<feature type="region of interest" description="Disordered" evidence="1">
    <location>
        <begin position="1274"/>
        <end position="1310"/>
    </location>
</feature>
<name>A0A6A7C1H1_9PEZI</name>
<feature type="compositionally biased region" description="Polar residues" evidence="1">
    <location>
        <begin position="1274"/>
        <end position="1288"/>
    </location>
</feature>
<feature type="compositionally biased region" description="Gly residues" evidence="1">
    <location>
        <begin position="1289"/>
        <end position="1300"/>
    </location>
</feature>
<protein>
    <recommendedName>
        <fullName evidence="7">DH domain-containing protein</fullName>
    </recommendedName>
</protein>
<evidence type="ECO:0008006" key="7">
    <source>
        <dbReference type="Google" id="ProtNLM"/>
    </source>
</evidence>
<feature type="compositionally biased region" description="Low complexity" evidence="1">
    <location>
        <begin position="790"/>
        <end position="838"/>
    </location>
</feature>
<organism evidence="5 6">
    <name type="scientific">Piedraia hortae CBS 480.64</name>
    <dbReference type="NCBI Taxonomy" id="1314780"/>
    <lineage>
        <taxon>Eukaryota</taxon>
        <taxon>Fungi</taxon>
        <taxon>Dikarya</taxon>
        <taxon>Ascomycota</taxon>
        <taxon>Pezizomycotina</taxon>
        <taxon>Dothideomycetes</taxon>
        <taxon>Dothideomycetidae</taxon>
        <taxon>Capnodiales</taxon>
        <taxon>Piedraiaceae</taxon>
        <taxon>Piedraia</taxon>
    </lineage>
</organism>
<dbReference type="Pfam" id="PF24340">
    <property type="entry name" value="DH_2"/>
    <property type="match status" value="1"/>
</dbReference>
<feature type="compositionally biased region" description="Basic and acidic residues" evidence="1">
    <location>
        <begin position="125"/>
        <end position="138"/>
    </location>
</feature>
<feature type="region of interest" description="Disordered" evidence="1">
    <location>
        <begin position="1"/>
        <end position="85"/>
    </location>
</feature>
<evidence type="ECO:0000259" key="4">
    <source>
        <dbReference type="Pfam" id="PF24345"/>
    </source>
</evidence>
<feature type="compositionally biased region" description="Basic and acidic residues" evidence="1">
    <location>
        <begin position="39"/>
        <end position="70"/>
    </location>
</feature>
<feature type="region of interest" description="Disordered" evidence="1">
    <location>
        <begin position="878"/>
        <end position="1052"/>
    </location>
</feature>
<dbReference type="InterPro" id="IPR056223">
    <property type="entry name" value="PH_24"/>
</dbReference>
<gene>
    <name evidence="5" type="ORF">K470DRAFT_215196</name>
</gene>
<feature type="compositionally biased region" description="Basic and acidic residues" evidence="1">
    <location>
        <begin position="566"/>
        <end position="575"/>
    </location>
</feature>
<dbReference type="OrthoDB" id="5408934at2759"/>
<sequence length="1431" mass="155039">MTHGEDKAALGPRLARRRSQDFESKIHAWNAGDAPKQPPAHEEPGEGEVRTERVKPERAKAENVRLENQKTQRAPSPTKARNAPVKVTDQYEIDLQRQAWIRRRERVGADLGAELRQAIAPKKRVVSDAHWRRDREANEAAAAAAAAATVKSPPSSPRPDYEDSGVKVYIKRRQRSHTTEPPDSKPAAEKPKAASAGVPSPEKPSSWTAAEKKEPPRPKNRIEGWLETTEDPFTERDALTPKPLNLSRHTRSEGSRVSVASETPTKVSTPSTAFSTSSLRRSGARRQTQSPVKERPPSVVTSPVKERPASISTDNVSVTDVPSRRPPQLSTIASAETLSSPPAETIGVVGLKRRLTKHSDLMSVLSSSKPSSRVKSVRRRDVAGASTADIMNEVSTDELKYQRELRTLVDGVIPVLLTHVLQKADATGTKRLFSGTAAGRDITRPIVEMGVALEKLKASHKRIPLHDANELVRWAENTSRHYAEYLKVWRLGFQDIVVNLAPADGSDKSAEAPEKADVAHLLRRPLVRLKYLARALKGIDEAQPSEKARATSLKYADLLQTARQRNDDERARLEDEAASSIDPTRARDPRSLAPLAGVAVDPTRSVRARDYFDMDLTHSTGQQLLCKVELILRDDMPGRGGHGDILFCELSLLGRWLLFPPIPANYVSARRGDRVGEIVVMVRGMLVGGKEWHEVMSLTSDDDAAVGDWLDMLSASPTPPRLPRVNTFVEKHTPAPQPPSPTEVDVPIGEKATSSAQRWDGTEVNSVSPSKVRPGSEVGSAKTKSEVIKSSEASSVTASSITGSSVTGSSVTASSTRSSELSSSTLKSRSETSSVSASTIRPQRKYQSTPTSPIHEESAHGGASSSYFSKSTGNYSVWMPPTEDGSDYSDSELSHNPPYRNSAPATPRHAKPPPFPTSAPPMQKKAEPATPVRNRPVSMGLKSGILPSLTPAFLKRNRRPSSPLKHEYEPSAASVSHSSSSLSDSSEEDTLTSDSSDSEDEVAISTIGSLKDFRKPYQHKPRSVPSLPGETVGPSESASQAPYRQVPPLSPTARLSKSVSSIFGWSDRGSWDSLHPGECNIIVTPGLIEAFDTAQSSSFLTQNISPSQRGIKPLIALELTPLVPLRRGTALDISIRSPPTQNSLLRANSNIMFRSRTSEECTALYNLINRARIDNPTYIALQNARPRPTSTWGAAMDQRNAERKDVPSVESAGSGSGISWLRRRGTYRSKGGRIHTPADSTSQGTSSSAMSALRRFGAGGKLFNIAKSTLSSRGAESSLASEHTTQSGEGRGGASFGVGRAGNASPGSAISSSSIRFYIRESASKWRDLGRAKLTILLPQGTSPSGPKRVLIIANAGHVLLDVTLPENCYERVARTGIAVSVWQDCIGPDGEVAVMPTGGVGIAREKVFLVRMRNEREAAYTFSLVGKLRY</sequence>
<evidence type="ECO:0000256" key="1">
    <source>
        <dbReference type="SAM" id="MobiDB-lite"/>
    </source>
</evidence>
<feature type="domain" description="DBL homology" evidence="2">
    <location>
        <begin position="385"/>
        <end position="565"/>
    </location>
</feature>
<keyword evidence="6" id="KW-1185">Reference proteome</keyword>
<feature type="compositionally biased region" description="Acidic residues" evidence="1">
    <location>
        <begin position="985"/>
        <end position="1002"/>
    </location>
</feature>
<dbReference type="Proteomes" id="UP000799421">
    <property type="component" value="Unassembled WGS sequence"/>
</dbReference>
<feature type="compositionally biased region" description="Polar residues" evidence="1">
    <location>
        <begin position="839"/>
        <end position="852"/>
    </location>
</feature>
<feature type="domain" description="PH" evidence="3">
    <location>
        <begin position="580"/>
        <end position="721"/>
    </location>
</feature>
<feature type="region of interest" description="Disordered" evidence="1">
    <location>
        <begin position="120"/>
        <end position="327"/>
    </location>
</feature>
<dbReference type="EMBL" id="MU005973">
    <property type="protein sequence ID" value="KAF2861350.1"/>
    <property type="molecule type" value="Genomic_DNA"/>
</dbReference>
<feature type="compositionally biased region" description="Basic and acidic residues" evidence="1">
    <location>
        <begin position="210"/>
        <end position="224"/>
    </location>
</feature>
<feature type="region of interest" description="Disordered" evidence="1">
    <location>
        <begin position="753"/>
        <end position="866"/>
    </location>
</feature>
<feature type="compositionally biased region" description="Basic residues" evidence="1">
    <location>
        <begin position="1221"/>
        <end position="1233"/>
    </location>
</feature>
<proteinExistence type="predicted"/>
<feature type="compositionally biased region" description="Low complexity" evidence="1">
    <location>
        <begin position="1301"/>
        <end position="1310"/>
    </location>
</feature>
<feature type="compositionally biased region" description="Polar residues" evidence="1">
    <location>
        <begin position="310"/>
        <end position="320"/>
    </location>
</feature>
<feature type="compositionally biased region" description="Low complexity" evidence="1">
    <location>
        <begin position="1240"/>
        <end position="1249"/>
    </location>
</feature>
<dbReference type="Pfam" id="PF24344">
    <property type="entry name" value="PH_23"/>
    <property type="match status" value="1"/>
</dbReference>
<feature type="region of interest" description="Disordered" evidence="1">
    <location>
        <begin position="1198"/>
        <end position="1249"/>
    </location>
</feature>
<dbReference type="Pfam" id="PF24345">
    <property type="entry name" value="PH_24"/>
    <property type="match status" value="1"/>
</dbReference>
<evidence type="ECO:0000313" key="6">
    <source>
        <dbReference type="Proteomes" id="UP000799421"/>
    </source>
</evidence>
<evidence type="ECO:0000259" key="2">
    <source>
        <dbReference type="Pfam" id="PF24340"/>
    </source>
</evidence>
<accession>A0A6A7C1H1</accession>
<feature type="region of interest" description="Disordered" evidence="1">
    <location>
        <begin position="566"/>
        <end position="588"/>
    </location>
</feature>
<feature type="compositionally biased region" description="Polar residues" evidence="1">
    <location>
        <begin position="258"/>
        <end position="291"/>
    </location>
</feature>